<dbReference type="EMBL" id="MFKE01000003">
    <property type="protein sequence ID" value="OGG35929.1"/>
    <property type="molecule type" value="Genomic_DNA"/>
</dbReference>
<dbReference type="Proteomes" id="UP000176186">
    <property type="component" value="Unassembled WGS sequence"/>
</dbReference>
<comment type="caution">
    <text evidence="2">The sequence shown here is derived from an EMBL/GenBank/DDBJ whole genome shotgun (WGS) entry which is preliminary data.</text>
</comment>
<dbReference type="AlphaFoldDB" id="A0A1F6BG59"/>
<dbReference type="Gene3D" id="2.60.120.10">
    <property type="entry name" value="Jelly Rolls"/>
    <property type="match status" value="1"/>
</dbReference>
<dbReference type="SUPFAM" id="SSF51182">
    <property type="entry name" value="RmlC-like cupins"/>
    <property type="match status" value="1"/>
</dbReference>
<accession>A0A1F6BG59</accession>
<dbReference type="Pfam" id="PF05523">
    <property type="entry name" value="FdtA"/>
    <property type="match status" value="1"/>
</dbReference>
<protein>
    <recommendedName>
        <fullName evidence="1">Sugar 3,4-ketoisomerase QdtA cupin domain-containing protein</fullName>
    </recommendedName>
</protein>
<evidence type="ECO:0000313" key="3">
    <source>
        <dbReference type="Proteomes" id="UP000176186"/>
    </source>
</evidence>
<evidence type="ECO:0000259" key="1">
    <source>
        <dbReference type="Pfam" id="PF05523"/>
    </source>
</evidence>
<dbReference type="InterPro" id="IPR008894">
    <property type="entry name" value="QdtA_cupin_dom"/>
</dbReference>
<gene>
    <name evidence="2" type="ORF">A2363_01675</name>
</gene>
<dbReference type="STRING" id="1798401.A2363_01675"/>
<proteinExistence type="predicted"/>
<dbReference type="CDD" id="cd20292">
    <property type="entry name" value="cupin_QdtA-like"/>
    <property type="match status" value="1"/>
</dbReference>
<feature type="domain" description="Sugar 3,4-ketoisomerase QdtA cupin" evidence="1">
    <location>
        <begin position="17"/>
        <end position="134"/>
    </location>
</feature>
<organism evidence="2 3">
    <name type="scientific">Candidatus Gottesmanbacteria bacterium RIFOXYB1_FULL_47_11</name>
    <dbReference type="NCBI Taxonomy" id="1798401"/>
    <lineage>
        <taxon>Bacteria</taxon>
        <taxon>Candidatus Gottesmaniibacteriota</taxon>
    </lineage>
</organism>
<dbReference type="InterPro" id="IPR014710">
    <property type="entry name" value="RmlC-like_jellyroll"/>
</dbReference>
<name>A0A1F6BG59_9BACT</name>
<sequence>MKRMASPKKITLSKHGASALGYLTAAEAGNIPFPMKRVFWTYFTPERILRGKHAHKRTTVIVFALTGKIIITTETLSGRKQTFVLDKPNVGLLIPPMIWHTQRYSHTAIQLALADHPFDEKEYIRNYKKFQTYAKKI</sequence>
<dbReference type="InterPro" id="IPR011051">
    <property type="entry name" value="RmlC_Cupin_sf"/>
</dbReference>
<evidence type="ECO:0000313" key="2">
    <source>
        <dbReference type="EMBL" id="OGG35929.1"/>
    </source>
</evidence>
<reference evidence="2 3" key="1">
    <citation type="journal article" date="2016" name="Nat. Commun.">
        <title>Thousands of microbial genomes shed light on interconnected biogeochemical processes in an aquifer system.</title>
        <authorList>
            <person name="Anantharaman K."/>
            <person name="Brown C.T."/>
            <person name="Hug L.A."/>
            <person name="Sharon I."/>
            <person name="Castelle C.J."/>
            <person name="Probst A.J."/>
            <person name="Thomas B.C."/>
            <person name="Singh A."/>
            <person name="Wilkins M.J."/>
            <person name="Karaoz U."/>
            <person name="Brodie E.L."/>
            <person name="Williams K.H."/>
            <person name="Hubbard S.S."/>
            <person name="Banfield J.F."/>
        </authorList>
    </citation>
    <scope>NUCLEOTIDE SEQUENCE [LARGE SCALE GENOMIC DNA]</scope>
</reference>